<proteinExistence type="inferred from homology"/>
<dbReference type="Gene3D" id="6.10.20.100">
    <property type="match status" value="1"/>
</dbReference>
<dbReference type="Gene3D" id="3.40.50.11750">
    <property type="entry name" value="HypD, alpha/beta domain 1"/>
    <property type="match status" value="2"/>
</dbReference>
<accession>A0A062XP18</accession>
<evidence type="ECO:0000313" key="4">
    <source>
        <dbReference type="EMBL" id="KDA54322.1"/>
    </source>
</evidence>
<reference evidence="4 5" key="1">
    <citation type="submission" date="2014-04" db="EMBL/GenBank/DDBJ databases">
        <title>The Genome Sequence of Thermoanaerobaculum aquaticum MP-01, The First Cultivated Group 23 Acidobacterium.</title>
        <authorList>
            <person name="Stamps B.W."/>
            <person name="Losey N.A."/>
            <person name="Lawson P.A."/>
            <person name="Stevenson B.S."/>
        </authorList>
    </citation>
    <scope>NUCLEOTIDE SEQUENCE [LARGE SCALE GENOMIC DNA]</scope>
    <source>
        <strain evidence="4 5">MP-01</strain>
    </source>
</reference>
<evidence type="ECO:0000256" key="3">
    <source>
        <dbReference type="ARBA" id="ARBA00023004"/>
    </source>
</evidence>
<dbReference type="Proteomes" id="UP000027284">
    <property type="component" value="Unassembled WGS sequence"/>
</dbReference>
<dbReference type="RefSeq" id="WP_038047539.1">
    <property type="nucleotide sequence ID" value="NZ_JMFG01000008.1"/>
</dbReference>
<dbReference type="PIRSF" id="PIRSF005622">
    <property type="entry name" value="Hydrgn_mat_hypD"/>
    <property type="match status" value="1"/>
</dbReference>
<comment type="caution">
    <text evidence="4">The sequence shown here is derived from an EMBL/GenBank/DDBJ whole genome shotgun (WGS) entry which is preliminary data.</text>
</comment>
<evidence type="ECO:0000256" key="1">
    <source>
        <dbReference type="ARBA" id="ARBA00007888"/>
    </source>
</evidence>
<dbReference type="InterPro" id="IPR042244">
    <property type="entry name" value="HypD_2_sf"/>
</dbReference>
<organism evidence="4 5">
    <name type="scientific">Thermoanaerobaculum aquaticum</name>
    <dbReference type="NCBI Taxonomy" id="1312852"/>
    <lineage>
        <taxon>Bacteria</taxon>
        <taxon>Pseudomonadati</taxon>
        <taxon>Acidobacteriota</taxon>
        <taxon>Thermoanaerobaculia</taxon>
        <taxon>Thermoanaerobaculales</taxon>
        <taxon>Thermoanaerobaculaceae</taxon>
        <taxon>Thermoanaerobaculum</taxon>
    </lineage>
</organism>
<comment type="similarity">
    <text evidence="1">Belongs to the HypD family.</text>
</comment>
<dbReference type="Pfam" id="PF01924">
    <property type="entry name" value="HypD"/>
    <property type="match status" value="1"/>
</dbReference>
<dbReference type="InterPro" id="IPR042243">
    <property type="entry name" value="HypD_1"/>
</dbReference>
<dbReference type="EMBL" id="JMFG01000008">
    <property type="protein sequence ID" value="KDA54322.1"/>
    <property type="molecule type" value="Genomic_DNA"/>
</dbReference>
<dbReference type="GO" id="GO:0051539">
    <property type="term" value="F:4 iron, 4 sulfur cluster binding"/>
    <property type="evidence" value="ECO:0007669"/>
    <property type="project" value="TreeGrafter"/>
</dbReference>
<dbReference type="GO" id="GO:0070025">
    <property type="term" value="F:carbon monoxide binding"/>
    <property type="evidence" value="ECO:0007669"/>
    <property type="project" value="TreeGrafter"/>
</dbReference>
<dbReference type="NCBIfam" id="TIGR00075">
    <property type="entry name" value="hypD"/>
    <property type="match status" value="1"/>
</dbReference>
<dbReference type="GO" id="GO:0051604">
    <property type="term" value="P:protein maturation"/>
    <property type="evidence" value="ECO:0007669"/>
    <property type="project" value="TreeGrafter"/>
</dbReference>
<dbReference type="OrthoDB" id="9770424at2"/>
<name>A0A062XP18_9BACT</name>
<keyword evidence="2" id="KW-0479">Metal-binding</keyword>
<keyword evidence="5" id="KW-1185">Reference proteome</keyword>
<dbReference type="PANTHER" id="PTHR30149">
    <property type="entry name" value="HYDROGENASE PROTEIN ASSEMBLY PROTEIN HYPD"/>
    <property type="match status" value="1"/>
</dbReference>
<dbReference type="PANTHER" id="PTHR30149:SF0">
    <property type="entry name" value="HYDROGENASE MATURATION FACTOR HYPD"/>
    <property type="match status" value="1"/>
</dbReference>
<dbReference type="STRING" id="1312852.EG19_11440"/>
<sequence>MNGFSDPQLVRSLARDIAALAEKLPHPVTFMEVCGTHTNAIAAAGLRRLLPANVRLISGPGCPVCVTPVGYVDHAMALAQEAKNLVATFGDLLRVPASSGSLEQARASGCDVRVVYSPRDAVELAAAHPDRRVIFLGVGFETTVPTVAAAVLEAEKRGLANFFVLSGHKVMPPALEALLADPTLRLDGLILPGHVSVIIGARAYRPVLAKYPIPAVISGFTPVDVLRTVRELTRQVVEGRAELANLYGRVVREEGNPTAWSMVQEVFAPCDARWRGLGDIPGSGLALQERFSTRDAGQFPVAWPTPREPAGCRCGDVLRGLIDPPQCPLFATACTPDTAVGACMVSAEGACAAWYRHERFAGAA</sequence>
<dbReference type="AlphaFoldDB" id="A0A062XP18"/>
<evidence type="ECO:0000256" key="2">
    <source>
        <dbReference type="ARBA" id="ARBA00022723"/>
    </source>
</evidence>
<protein>
    <submittedName>
        <fullName evidence="4">Hydrogenase assembly protein HupF</fullName>
    </submittedName>
</protein>
<dbReference type="InterPro" id="IPR002780">
    <property type="entry name" value="Hyd_form_HypD"/>
</dbReference>
<keyword evidence="3" id="KW-0408">Iron</keyword>
<gene>
    <name evidence="4" type="ORF">EG19_11440</name>
</gene>
<evidence type="ECO:0000313" key="5">
    <source>
        <dbReference type="Proteomes" id="UP000027284"/>
    </source>
</evidence>
<dbReference type="GO" id="GO:0005506">
    <property type="term" value="F:iron ion binding"/>
    <property type="evidence" value="ECO:0007669"/>
    <property type="project" value="TreeGrafter"/>
</dbReference>